<dbReference type="Proteomes" id="UP000028826">
    <property type="component" value="Unassembled WGS sequence"/>
</dbReference>
<gene>
    <name evidence="2" type="ORF">CN97_09010</name>
</gene>
<evidence type="ECO:0000313" key="2">
    <source>
        <dbReference type="EMBL" id="KFI31538.1"/>
    </source>
</evidence>
<keyword evidence="3" id="KW-1185">Reference proteome</keyword>
<feature type="region of interest" description="Disordered" evidence="1">
    <location>
        <begin position="36"/>
        <end position="59"/>
    </location>
</feature>
<evidence type="ECO:0000256" key="1">
    <source>
        <dbReference type="SAM" id="MobiDB-lite"/>
    </source>
</evidence>
<accession>A0A086YB88</accession>
<proteinExistence type="predicted"/>
<dbReference type="AlphaFoldDB" id="A0A086YB88"/>
<sequence length="59" mass="6806">MAEKDVMATTPEKLRARDRLILAMDPWHRRGLWHGRGRSSCLSDLRLRPHGGLPGDQMR</sequence>
<protein>
    <submittedName>
        <fullName evidence="2">Uncharacterized protein</fullName>
    </submittedName>
</protein>
<evidence type="ECO:0000313" key="3">
    <source>
        <dbReference type="Proteomes" id="UP000028826"/>
    </source>
</evidence>
<comment type="caution">
    <text evidence="2">The sequence shown here is derived from an EMBL/GenBank/DDBJ whole genome shotgun (WGS) entry which is preliminary data.</text>
</comment>
<name>A0A086YB88_9RHOB</name>
<organism evidence="2 3">
    <name type="scientific">Haematobacter massiliensis</name>
    <dbReference type="NCBI Taxonomy" id="195105"/>
    <lineage>
        <taxon>Bacteria</taxon>
        <taxon>Pseudomonadati</taxon>
        <taxon>Pseudomonadota</taxon>
        <taxon>Alphaproteobacteria</taxon>
        <taxon>Rhodobacterales</taxon>
        <taxon>Paracoccaceae</taxon>
        <taxon>Haematobacter</taxon>
    </lineage>
</organism>
<dbReference type="EMBL" id="JGYG01000002">
    <property type="protein sequence ID" value="KFI31538.1"/>
    <property type="molecule type" value="Genomic_DNA"/>
</dbReference>
<reference evidence="2 3" key="1">
    <citation type="submission" date="2014-03" db="EMBL/GenBank/DDBJ databases">
        <title>Genome of Haematobacter massiliensis CCUG 47968.</title>
        <authorList>
            <person name="Wang D."/>
            <person name="Wang G."/>
        </authorList>
    </citation>
    <scope>NUCLEOTIDE SEQUENCE [LARGE SCALE GENOMIC DNA]</scope>
    <source>
        <strain evidence="2 3">CCUG 47968</strain>
    </source>
</reference>